<dbReference type="EMBL" id="CP001089">
    <property type="protein sequence ID" value="ACD97079.1"/>
    <property type="molecule type" value="Genomic_DNA"/>
</dbReference>
<keyword evidence="3" id="KW-0966">Cell projection</keyword>
<keyword evidence="2" id="KW-0694">RNA-binding</keyword>
<evidence type="ECO:0000256" key="1">
    <source>
        <dbReference type="ARBA" id="ARBA00022795"/>
    </source>
</evidence>
<protein>
    <submittedName>
        <fullName evidence="3">Flagellar FlbT family protein</fullName>
    </submittedName>
</protein>
<dbReference type="GO" id="GO:0048027">
    <property type="term" value="F:mRNA 5'-UTR binding"/>
    <property type="evidence" value="ECO:0007669"/>
    <property type="project" value="InterPro"/>
</dbReference>
<dbReference type="HOGENOM" id="CLU_130913_0_0_7"/>
<accession>B3EBP0</accession>
<dbReference type="AlphaFoldDB" id="B3EBP0"/>
<dbReference type="RefSeq" id="WP_012471403.1">
    <property type="nucleotide sequence ID" value="NC_010814.1"/>
</dbReference>
<dbReference type="eggNOG" id="COG5443">
    <property type="taxonomic scope" value="Bacteria"/>
</dbReference>
<dbReference type="InterPro" id="IPR009967">
    <property type="entry name" value="Flagellum_FlbT"/>
</dbReference>
<dbReference type="Proteomes" id="UP000002420">
    <property type="component" value="Chromosome"/>
</dbReference>
<reference evidence="3 4" key="1">
    <citation type="submission" date="2008-05" db="EMBL/GenBank/DDBJ databases">
        <title>Complete sequence of chromosome of Geobacter lovleyi SZ.</title>
        <authorList>
            <consortium name="US DOE Joint Genome Institute"/>
            <person name="Lucas S."/>
            <person name="Copeland A."/>
            <person name="Lapidus A."/>
            <person name="Glavina del Rio T."/>
            <person name="Dalin E."/>
            <person name="Tice H."/>
            <person name="Bruce D."/>
            <person name="Goodwin L."/>
            <person name="Pitluck S."/>
            <person name="Chertkov O."/>
            <person name="Meincke L."/>
            <person name="Brettin T."/>
            <person name="Detter J.C."/>
            <person name="Han C."/>
            <person name="Tapia R."/>
            <person name="Kuske C.R."/>
            <person name="Schmutz J."/>
            <person name="Larimer F."/>
            <person name="Land M."/>
            <person name="Hauser L."/>
            <person name="Kyrpides N."/>
            <person name="Mikhailova N."/>
            <person name="Sung Y."/>
            <person name="Fletcher K.E."/>
            <person name="Ritalahti K.M."/>
            <person name="Loeffler F.E."/>
            <person name="Richardson P."/>
        </authorList>
    </citation>
    <scope>NUCLEOTIDE SEQUENCE [LARGE SCALE GENOMIC DNA]</scope>
    <source>
        <strain evidence="4">ATCC BAA-1151 / DSM 17278 / SZ</strain>
    </source>
</reference>
<proteinExistence type="predicted"/>
<evidence type="ECO:0000313" key="4">
    <source>
        <dbReference type="Proteomes" id="UP000002420"/>
    </source>
</evidence>
<dbReference type="Pfam" id="PF07378">
    <property type="entry name" value="FlbT"/>
    <property type="match status" value="1"/>
</dbReference>
<keyword evidence="3" id="KW-0969">Cilium</keyword>
<gene>
    <name evidence="3" type="ordered locus">Glov_3373</name>
</gene>
<dbReference type="GO" id="GO:0006402">
    <property type="term" value="P:mRNA catabolic process"/>
    <property type="evidence" value="ECO:0007669"/>
    <property type="project" value="InterPro"/>
</dbReference>
<keyword evidence="4" id="KW-1185">Reference proteome</keyword>
<sequence>MSLKIRLKPLEKMLIGNAVITNGDRTTEFFIENKVPILREKELMKEDAASTPGRRIYFLVQLMYVDEENFETYHNQFWEIVRQVILAAPSTTPIITDICHEIMNRRYYQALKEARHLVDYEQELVDSATVPEAEASAMA</sequence>
<evidence type="ECO:0000256" key="2">
    <source>
        <dbReference type="ARBA" id="ARBA00022884"/>
    </source>
</evidence>
<keyword evidence="1" id="KW-1005">Bacterial flagellum biogenesis</keyword>
<dbReference type="STRING" id="398767.Glov_3373"/>
<evidence type="ECO:0000313" key="3">
    <source>
        <dbReference type="EMBL" id="ACD97079.1"/>
    </source>
</evidence>
<dbReference type="KEGG" id="glo:Glov_3373"/>
<dbReference type="OrthoDB" id="8561314at2"/>
<name>B3EBP0_TRIL1</name>
<dbReference type="GO" id="GO:1902209">
    <property type="term" value="P:negative regulation of bacterial-type flagellum assembly"/>
    <property type="evidence" value="ECO:0007669"/>
    <property type="project" value="InterPro"/>
</dbReference>
<keyword evidence="3" id="KW-0282">Flagellum</keyword>
<organism evidence="3 4">
    <name type="scientific">Trichlorobacter lovleyi (strain ATCC BAA-1151 / DSM 17278 / SZ)</name>
    <name type="common">Geobacter lovleyi</name>
    <dbReference type="NCBI Taxonomy" id="398767"/>
    <lineage>
        <taxon>Bacteria</taxon>
        <taxon>Pseudomonadati</taxon>
        <taxon>Thermodesulfobacteriota</taxon>
        <taxon>Desulfuromonadia</taxon>
        <taxon>Geobacterales</taxon>
        <taxon>Geobacteraceae</taxon>
        <taxon>Trichlorobacter</taxon>
    </lineage>
</organism>